<accession>A0A391NNM0</accession>
<comment type="caution">
    <text evidence="2">The sequence shown here is derived from an EMBL/GenBank/DDBJ whole genome shotgun (WGS) entry which is preliminary data.</text>
</comment>
<protein>
    <submittedName>
        <fullName evidence="2">Uncharacterized protein</fullName>
    </submittedName>
</protein>
<sequence>QWNSGTQQDPSTHSCDDDPDSGSLSDLDLPDKDFCFSLLQSTDNSRCPSLKDSAIQRSMGEGMPSDLPRGSGLGTTIHQYIALAGGGDGTYRVIVGADTATHKAVLGMMQPLLMTLPMNPGARAALVSMGKVVPDPLQVTTMCLSHTLPLPAKCRSVTPLVIPHLQPPRHCAESAGIVEYVRSYPLSLIGIELSERSGWHFSMSAEKETGAEGPFNTIELQSHEGESITIALPEYADRVFHFDQTNTRLVGVRFLHSPLVPQEISVPNTLHPIPAHPELFRAALAEDGGGARGKEATKRLGAVVPRAKGIVSRDTLIGDLPVAMRYYAPSLCAKWKGKTADKPSMAQVQRVLRGVPDTCLPHCMLEVESILMRMFITLGARAKPAPAAFVMAHQGTSLGLVVVEPALHSLVGGVLCIRGVAMCPEWRDGYSYDLAVIDEEVNRYIPLLKAAGYTVTTINTLTQRTAGGFASLQESASTCVPHLFKGFHPLSVLPTEVHEFSFSRHFATPIALMRRPVRSSVHLDGMNTTRSQAEIEETREKYASSEILDRYCGRELNLMFPQMWSRLQTPSPMVLMWSLYNNQEVRESTLTMKGAKEKRDWEVTKK</sequence>
<feature type="compositionally biased region" description="Polar residues" evidence="1">
    <location>
        <begin position="1"/>
        <end position="13"/>
    </location>
</feature>
<organism evidence="2 3">
    <name type="scientific">Kipferlia bialata</name>
    <dbReference type="NCBI Taxonomy" id="797122"/>
    <lineage>
        <taxon>Eukaryota</taxon>
        <taxon>Metamonada</taxon>
        <taxon>Carpediemonas-like organisms</taxon>
        <taxon>Kipferlia</taxon>
    </lineage>
</organism>
<evidence type="ECO:0000313" key="3">
    <source>
        <dbReference type="Proteomes" id="UP000265618"/>
    </source>
</evidence>
<feature type="non-terminal residue" evidence="2">
    <location>
        <position position="1"/>
    </location>
</feature>
<proteinExistence type="predicted"/>
<reference evidence="2 3" key="1">
    <citation type="journal article" date="2018" name="PLoS ONE">
        <title>The draft genome of Kipferlia bialata reveals reductive genome evolution in fornicate parasites.</title>
        <authorList>
            <person name="Tanifuji G."/>
            <person name="Takabayashi S."/>
            <person name="Kume K."/>
            <person name="Takagi M."/>
            <person name="Nakayama T."/>
            <person name="Kamikawa R."/>
            <person name="Inagaki Y."/>
            <person name="Hashimoto T."/>
        </authorList>
    </citation>
    <scope>NUCLEOTIDE SEQUENCE [LARGE SCALE GENOMIC DNA]</scope>
    <source>
        <strain evidence="2">NY0173</strain>
    </source>
</reference>
<name>A0A391NNM0_9EUKA</name>
<evidence type="ECO:0000313" key="2">
    <source>
        <dbReference type="EMBL" id="GCA62600.1"/>
    </source>
</evidence>
<feature type="region of interest" description="Disordered" evidence="1">
    <location>
        <begin position="1"/>
        <end position="26"/>
    </location>
</feature>
<dbReference type="AlphaFoldDB" id="A0A391NNM0"/>
<keyword evidence="3" id="KW-1185">Reference proteome</keyword>
<gene>
    <name evidence="2" type="ORF">KIPB_004552</name>
</gene>
<dbReference type="EMBL" id="BDIP01000981">
    <property type="protein sequence ID" value="GCA62600.1"/>
    <property type="molecule type" value="Genomic_DNA"/>
</dbReference>
<evidence type="ECO:0000256" key="1">
    <source>
        <dbReference type="SAM" id="MobiDB-lite"/>
    </source>
</evidence>
<dbReference type="Proteomes" id="UP000265618">
    <property type="component" value="Unassembled WGS sequence"/>
</dbReference>